<name>A0A7K6Z9P1_ALCTO</name>
<evidence type="ECO:0000256" key="1">
    <source>
        <dbReference type="ARBA" id="ARBA00023157"/>
    </source>
</evidence>
<evidence type="ECO:0000259" key="3">
    <source>
        <dbReference type="PROSITE" id="PS50923"/>
    </source>
</evidence>
<keyword evidence="5" id="KW-1185">Reference proteome</keyword>
<dbReference type="SUPFAM" id="SSF57535">
    <property type="entry name" value="Complement control module/SCR domain"/>
    <property type="match status" value="1"/>
</dbReference>
<protein>
    <submittedName>
        <fullName evidence="4">CR2 protein</fullName>
    </submittedName>
</protein>
<dbReference type="AlphaFoldDB" id="A0A7K6Z9P1"/>
<dbReference type="Pfam" id="PF00084">
    <property type="entry name" value="Sushi"/>
    <property type="match status" value="1"/>
</dbReference>
<evidence type="ECO:0000313" key="5">
    <source>
        <dbReference type="Proteomes" id="UP000536033"/>
    </source>
</evidence>
<dbReference type="EMBL" id="VZSD01030502">
    <property type="protein sequence ID" value="NWX80545.1"/>
    <property type="molecule type" value="Genomic_DNA"/>
</dbReference>
<gene>
    <name evidence="4" type="primary">Cr2_3</name>
    <name evidence="4" type="ORF">ALCTOR_R15499</name>
</gene>
<comment type="caution">
    <text evidence="2">Lacks conserved residue(s) required for the propagation of feature annotation.</text>
</comment>
<evidence type="ECO:0000256" key="2">
    <source>
        <dbReference type="PROSITE-ProRule" id="PRU00302"/>
    </source>
</evidence>
<feature type="non-terminal residue" evidence="4">
    <location>
        <position position="1"/>
    </location>
</feature>
<organism evidence="4 5">
    <name type="scientific">Alca torda</name>
    <name type="common">Razorbill</name>
    <dbReference type="NCBI Taxonomy" id="28689"/>
    <lineage>
        <taxon>Eukaryota</taxon>
        <taxon>Metazoa</taxon>
        <taxon>Chordata</taxon>
        <taxon>Craniata</taxon>
        <taxon>Vertebrata</taxon>
        <taxon>Euteleostomi</taxon>
        <taxon>Archelosauria</taxon>
        <taxon>Archosauria</taxon>
        <taxon>Dinosauria</taxon>
        <taxon>Saurischia</taxon>
        <taxon>Theropoda</taxon>
        <taxon>Coelurosauria</taxon>
        <taxon>Aves</taxon>
        <taxon>Neognathae</taxon>
        <taxon>Neoaves</taxon>
        <taxon>Charadriiformes</taxon>
        <taxon>Alcidae</taxon>
        <taxon>Alca</taxon>
    </lineage>
</organism>
<feature type="domain" description="Sushi" evidence="3">
    <location>
        <begin position="9"/>
        <end position="67"/>
    </location>
</feature>
<keyword evidence="1 2" id="KW-1015">Disulfide bond</keyword>
<dbReference type="CDD" id="cd00033">
    <property type="entry name" value="CCP"/>
    <property type="match status" value="1"/>
</dbReference>
<feature type="non-terminal residue" evidence="4">
    <location>
        <position position="87"/>
    </location>
</feature>
<proteinExistence type="predicted"/>
<evidence type="ECO:0000313" key="4">
    <source>
        <dbReference type="EMBL" id="NWX80545.1"/>
    </source>
</evidence>
<dbReference type="SMART" id="SM00032">
    <property type="entry name" value="CCP"/>
    <property type="match status" value="1"/>
</dbReference>
<dbReference type="Proteomes" id="UP000536033">
    <property type="component" value="Unassembled WGS sequence"/>
</dbReference>
<reference evidence="4 5" key="1">
    <citation type="submission" date="2019-09" db="EMBL/GenBank/DDBJ databases">
        <title>Bird 10,000 Genomes (B10K) Project - Family phase.</title>
        <authorList>
            <person name="Zhang G."/>
        </authorList>
    </citation>
    <scope>NUCLEOTIDE SEQUENCE [LARGE SCALE GENOMIC DNA]</scope>
    <source>
        <strain evidence="4">OUT-0003</strain>
        <tissue evidence="4">Muscle</tissue>
    </source>
</reference>
<dbReference type="Gene3D" id="2.10.70.10">
    <property type="entry name" value="Complement Module, domain 1"/>
    <property type="match status" value="1"/>
</dbReference>
<comment type="caution">
    <text evidence="4">The sequence shown here is derived from an EMBL/GenBank/DDBJ whole genome shotgun (WGS) entry which is preliminary data.</text>
</comment>
<dbReference type="InterPro" id="IPR000436">
    <property type="entry name" value="Sushi_SCR_CCP_dom"/>
</dbReference>
<accession>A0A7K6Z9P1</accession>
<sequence length="87" mass="9138">MLSTFPAAIGCKTPEVQNGQVYKPQSTYKAGETLHFDCDAGYATDAAYETRCQPGGAWDPPVPICERGECGARCFPGGSPARGVLPA</sequence>
<dbReference type="InterPro" id="IPR035976">
    <property type="entry name" value="Sushi/SCR/CCP_sf"/>
</dbReference>
<feature type="disulfide bond" evidence="2">
    <location>
        <begin position="38"/>
        <end position="65"/>
    </location>
</feature>
<dbReference type="PROSITE" id="PS50923">
    <property type="entry name" value="SUSHI"/>
    <property type="match status" value="1"/>
</dbReference>
<keyword evidence="2" id="KW-0768">Sushi</keyword>